<evidence type="ECO:0008006" key="3">
    <source>
        <dbReference type="Google" id="ProtNLM"/>
    </source>
</evidence>
<accession>A0A1F6FJW8</accession>
<dbReference type="Proteomes" id="UP000177395">
    <property type="component" value="Unassembled WGS sequence"/>
</dbReference>
<dbReference type="AlphaFoldDB" id="A0A1F6FJW8"/>
<protein>
    <recommendedName>
        <fullName evidence="3">ATP synthase subunit delta</fullName>
    </recommendedName>
</protein>
<gene>
    <name evidence="1" type="ORF">A2392_01700</name>
</gene>
<dbReference type="EMBL" id="MFMS01000002">
    <property type="protein sequence ID" value="OGG86157.1"/>
    <property type="molecule type" value="Genomic_DNA"/>
</dbReference>
<comment type="caution">
    <text evidence="1">The sequence shown here is derived from an EMBL/GenBank/DDBJ whole genome shotgun (WGS) entry which is preliminary data.</text>
</comment>
<organism evidence="1 2">
    <name type="scientific">Candidatus Kaiserbacteria bacterium RIFOXYB1_FULL_46_14</name>
    <dbReference type="NCBI Taxonomy" id="1798531"/>
    <lineage>
        <taxon>Bacteria</taxon>
        <taxon>Candidatus Kaiseribacteriota</taxon>
    </lineage>
</organism>
<dbReference type="STRING" id="1798531.A2392_01700"/>
<evidence type="ECO:0000313" key="1">
    <source>
        <dbReference type="EMBL" id="OGG86157.1"/>
    </source>
</evidence>
<evidence type="ECO:0000313" key="2">
    <source>
        <dbReference type="Proteomes" id="UP000177395"/>
    </source>
</evidence>
<proteinExistence type="predicted"/>
<sequence length="122" mass="13964">MSSTKQDYLKALLPLLKDEKEAAKVLPQLEKVMKKHGHSRLLLPVLRAALRELSGYANASHPRLIIANESDKARFTKKYKDAEVIVDTNIIGGYIYETEGQRLDQSYKTKLLNWYYAAINNK</sequence>
<reference evidence="1 2" key="1">
    <citation type="journal article" date="2016" name="Nat. Commun.">
        <title>Thousands of microbial genomes shed light on interconnected biogeochemical processes in an aquifer system.</title>
        <authorList>
            <person name="Anantharaman K."/>
            <person name="Brown C.T."/>
            <person name="Hug L.A."/>
            <person name="Sharon I."/>
            <person name="Castelle C.J."/>
            <person name="Probst A.J."/>
            <person name="Thomas B.C."/>
            <person name="Singh A."/>
            <person name="Wilkins M.J."/>
            <person name="Karaoz U."/>
            <person name="Brodie E.L."/>
            <person name="Williams K.H."/>
            <person name="Hubbard S.S."/>
            <person name="Banfield J.F."/>
        </authorList>
    </citation>
    <scope>NUCLEOTIDE SEQUENCE [LARGE SCALE GENOMIC DNA]</scope>
</reference>
<name>A0A1F6FJW8_9BACT</name>